<dbReference type="AlphaFoldDB" id="A0A7R9MR74"/>
<dbReference type="PANTHER" id="PTHR10196">
    <property type="entry name" value="SUGAR KINASE"/>
    <property type="match status" value="1"/>
</dbReference>
<name>A0A7R9MR74_9ACAR</name>
<dbReference type="GO" id="GO:0005997">
    <property type="term" value="P:xylulose metabolic process"/>
    <property type="evidence" value="ECO:0007669"/>
    <property type="project" value="TreeGrafter"/>
</dbReference>
<evidence type="ECO:0000313" key="5">
    <source>
        <dbReference type="Proteomes" id="UP000728032"/>
    </source>
</evidence>
<dbReference type="Proteomes" id="UP000728032">
    <property type="component" value="Unassembled WGS sequence"/>
</dbReference>
<evidence type="ECO:0000256" key="3">
    <source>
        <dbReference type="ARBA" id="ARBA00022777"/>
    </source>
</evidence>
<dbReference type="GO" id="GO:0005829">
    <property type="term" value="C:cytosol"/>
    <property type="evidence" value="ECO:0007669"/>
    <property type="project" value="TreeGrafter"/>
</dbReference>
<protein>
    <recommendedName>
        <fullName evidence="6">Xylulose kinase</fullName>
    </recommendedName>
</protein>
<dbReference type="SUPFAM" id="SSF53067">
    <property type="entry name" value="Actin-like ATPase domain"/>
    <property type="match status" value="1"/>
</dbReference>
<reference evidence="4" key="1">
    <citation type="submission" date="2020-11" db="EMBL/GenBank/DDBJ databases">
        <authorList>
            <person name="Tran Van P."/>
        </authorList>
    </citation>
    <scope>NUCLEOTIDE SEQUENCE</scope>
</reference>
<dbReference type="EMBL" id="OC949198">
    <property type="protein sequence ID" value="CAD7663767.1"/>
    <property type="molecule type" value="Genomic_DNA"/>
</dbReference>
<keyword evidence="2" id="KW-0808">Transferase</keyword>
<gene>
    <name evidence="4" type="ORF">ONB1V03_LOCUS20325</name>
</gene>
<dbReference type="OrthoDB" id="1728974at2759"/>
<evidence type="ECO:0000313" key="4">
    <source>
        <dbReference type="EMBL" id="CAD7663767.1"/>
    </source>
</evidence>
<feature type="non-terminal residue" evidence="4">
    <location>
        <position position="159"/>
    </location>
</feature>
<evidence type="ECO:0000256" key="2">
    <source>
        <dbReference type="ARBA" id="ARBA00022679"/>
    </source>
</evidence>
<dbReference type="GO" id="GO:0004856">
    <property type="term" value="F:D-xylulokinase activity"/>
    <property type="evidence" value="ECO:0007669"/>
    <property type="project" value="TreeGrafter"/>
</dbReference>
<dbReference type="EMBL" id="CAJPVJ010034373">
    <property type="protein sequence ID" value="CAG2180904.1"/>
    <property type="molecule type" value="Genomic_DNA"/>
</dbReference>
<organism evidence="4">
    <name type="scientific">Oppiella nova</name>
    <dbReference type="NCBI Taxonomy" id="334625"/>
    <lineage>
        <taxon>Eukaryota</taxon>
        <taxon>Metazoa</taxon>
        <taxon>Ecdysozoa</taxon>
        <taxon>Arthropoda</taxon>
        <taxon>Chelicerata</taxon>
        <taxon>Arachnida</taxon>
        <taxon>Acari</taxon>
        <taxon>Acariformes</taxon>
        <taxon>Sarcoptiformes</taxon>
        <taxon>Oribatida</taxon>
        <taxon>Brachypylina</taxon>
        <taxon>Oppioidea</taxon>
        <taxon>Oppiidae</taxon>
        <taxon>Oppiella</taxon>
    </lineage>
</organism>
<evidence type="ECO:0000256" key="1">
    <source>
        <dbReference type="ARBA" id="ARBA00009156"/>
    </source>
</evidence>
<keyword evidence="3" id="KW-0418">Kinase</keyword>
<dbReference type="InterPro" id="IPR043129">
    <property type="entry name" value="ATPase_NBD"/>
</dbReference>
<dbReference type="PANTHER" id="PTHR10196:SF57">
    <property type="entry name" value="XYLULOSE KINASE"/>
    <property type="match status" value="1"/>
</dbReference>
<keyword evidence="5" id="KW-1185">Reference proteome</keyword>
<comment type="similarity">
    <text evidence="1">Belongs to the FGGY kinase family.</text>
</comment>
<evidence type="ECO:0008006" key="6">
    <source>
        <dbReference type="Google" id="ProtNLM"/>
    </source>
</evidence>
<accession>A0A7R9MR74</accession>
<sequence>MSQNESNKTYLGFDLSTQQLKALAVNDSLQVIHESCVHFDTDLPEFRTHGGVNQNTDQQTVTAPPVMWIKAFDLVLERLKINGIDYSSVAAISGSGQQHGSVYWKRGAINTLKNLKSDNFLHNQLSQCFSCRDSPIWMDSSTTQYCKQLEQWVGGPQRL</sequence>
<dbReference type="Gene3D" id="3.30.420.40">
    <property type="match status" value="1"/>
</dbReference>
<proteinExistence type="inferred from homology"/>